<evidence type="ECO:0000313" key="2">
    <source>
        <dbReference type="EMBL" id="MFC6955207.1"/>
    </source>
</evidence>
<dbReference type="Gene3D" id="3.40.190.10">
    <property type="entry name" value="Periplasmic binding protein-like II"/>
    <property type="match status" value="2"/>
</dbReference>
<keyword evidence="3" id="KW-1185">Reference proteome</keyword>
<accession>A0ABD5VI42</accession>
<dbReference type="PANTHER" id="PTHR30006">
    <property type="entry name" value="THIAMINE-BINDING PERIPLASMIC PROTEIN-RELATED"/>
    <property type="match status" value="1"/>
</dbReference>
<dbReference type="InterPro" id="IPR026045">
    <property type="entry name" value="Ferric-bd"/>
</dbReference>
<organism evidence="2 3">
    <name type="scientific">Halorubellus litoreus</name>
    <dbReference type="NCBI Taxonomy" id="755308"/>
    <lineage>
        <taxon>Archaea</taxon>
        <taxon>Methanobacteriati</taxon>
        <taxon>Methanobacteriota</taxon>
        <taxon>Stenosarchaea group</taxon>
        <taxon>Halobacteria</taxon>
        <taxon>Halobacteriales</taxon>
        <taxon>Halorubellaceae</taxon>
        <taxon>Halorubellus</taxon>
    </lineage>
</organism>
<dbReference type="PIRSF" id="PIRSF002825">
    <property type="entry name" value="CfbpA"/>
    <property type="match status" value="1"/>
</dbReference>
<dbReference type="AlphaFoldDB" id="A0ABD5VI42"/>
<reference evidence="2 3" key="1">
    <citation type="journal article" date="2019" name="Int. J. Syst. Evol. Microbiol.">
        <title>The Global Catalogue of Microorganisms (GCM) 10K type strain sequencing project: providing services to taxonomists for standard genome sequencing and annotation.</title>
        <authorList>
            <consortium name="The Broad Institute Genomics Platform"/>
            <consortium name="The Broad Institute Genome Sequencing Center for Infectious Disease"/>
            <person name="Wu L."/>
            <person name="Ma J."/>
        </authorList>
    </citation>
    <scope>NUCLEOTIDE SEQUENCE [LARGE SCALE GENOMIC DNA]</scope>
    <source>
        <strain evidence="2 3">GX26</strain>
    </source>
</reference>
<keyword evidence="1" id="KW-0732">Signal</keyword>
<evidence type="ECO:0000256" key="1">
    <source>
        <dbReference type="ARBA" id="ARBA00022729"/>
    </source>
</evidence>
<dbReference type="PANTHER" id="PTHR30006:SF24">
    <property type="entry name" value="SLL0237 PROTEIN"/>
    <property type="match status" value="1"/>
</dbReference>
<dbReference type="RefSeq" id="WP_336352141.1">
    <property type="nucleotide sequence ID" value="NZ_JAZAQL010000005.1"/>
</dbReference>
<evidence type="ECO:0000313" key="3">
    <source>
        <dbReference type="Proteomes" id="UP001596395"/>
    </source>
</evidence>
<gene>
    <name evidence="2" type="ORF">ACFQGB_20285</name>
</gene>
<name>A0ABD5VI42_9EURY</name>
<comment type="caution">
    <text evidence="2">The sequence shown here is derived from an EMBL/GenBank/DDBJ whole genome shotgun (WGS) entry which is preliminary data.</text>
</comment>
<dbReference type="SUPFAM" id="SSF53850">
    <property type="entry name" value="Periplasmic binding protein-like II"/>
    <property type="match status" value="1"/>
</dbReference>
<dbReference type="EMBL" id="JBHSXN010000005">
    <property type="protein sequence ID" value="MFC6955207.1"/>
    <property type="molecule type" value="Genomic_DNA"/>
</dbReference>
<sequence length="386" mass="41471">MSDDDGPRRRLGRREVLAATATGAATATAGCVGSIFGGEEDGQEVSLSDFRGSGPFVSGRAAPEGTSMDDLDDLSGTLSIYIGGGEGGLYRGLIELLQQKYPDFDAQLKSAPSTQLANTIIQESENGNPRADLFWSIDASSLGLVANEGYATSLPSAVTDPVPSELQDGNGRWVGVAGRARAIPYNTNRFSASDIPNKVDAFANQERFANSMGWGPTYGAFKSFVTAMRIMDGREATKQWLQGMLDQNTKEFRDEYFTSRAVATGEISAGFANHYYALRVKAARENPPIDLAFTENDAGALVNVSGVEIIKGTQRSELAQLFAQHLLTAEAQEFFATRAYAYPMIGGVQPVGDLPTIDELNPPELDLTELSDLEPTLELMREVGVL</sequence>
<protein>
    <submittedName>
        <fullName evidence="2">Extracellular solute-binding protein</fullName>
    </submittedName>
</protein>
<dbReference type="Pfam" id="PF13343">
    <property type="entry name" value="SBP_bac_6"/>
    <property type="match status" value="1"/>
</dbReference>
<proteinExistence type="predicted"/>
<dbReference type="Proteomes" id="UP001596395">
    <property type="component" value="Unassembled WGS sequence"/>
</dbReference>